<keyword evidence="2" id="KW-1185">Reference proteome</keyword>
<dbReference type="EMBL" id="VFPN01000001">
    <property type="protein sequence ID" value="TQM65834.1"/>
    <property type="molecule type" value="Genomic_DNA"/>
</dbReference>
<comment type="caution">
    <text evidence="1">The sequence shown here is derived from an EMBL/GenBank/DDBJ whole genome shotgun (WGS) entry which is preliminary data.</text>
</comment>
<dbReference type="Proteomes" id="UP000318331">
    <property type="component" value="Unassembled WGS sequence"/>
</dbReference>
<dbReference type="Pfam" id="PF25209">
    <property type="entry name" value="Phage_capsid_4"/>
    <property type="match status" value="1"/>
</dbReference>
<dbReference type="AlphaFoldDB" id="A0A543I5J5"/>
<evidence type="ECO:0000313" key="2">
    <source>
        <dbReference type="Proteomes" id="UP000318331"/>
    </source>
</evidence>
<dbReference type="RefSeq" id="WP_141915773.1">
    <property type="nucleotide sequence ID" value="NZ_BAAAYS010000001.1"/>
</dbReference>
<dbReference type="OrthoDB" id="1624479at2"/>
<sequence>MSITHAIPKIWSAKILTDFRENAIFAGLANREYEGELKSGNSIRIPGIEPIEIHDYKAAGRTTEPDEVSDTGLDLLIDQEKSFDFIVDDIDAAQASAPLMSAYTQSAADGLVEDSDKFLAALAIANGTAVTPGAPVTSAETAWNAIRDLRKALNKAKVPQADRLLIVNAEFASYLEEYESKIMAVDTSGDSSGLREATIGKLLGFTTYNSENVPTTNKPQMIGFHRSSIAFVSQISATEAMRAEKKHADRLRGLHVYGGKVIRPTAVVTYTGA</sequence>
<evidence type="ECO:0000313" key="1">
    <source>
        <dbReference type="EMBL" id="TQM65834.1"/>
    </source>
</evidence>
<accession>A0A543I5J5</accession>
<keyword evidence="1" id="KW-0946">Virion</keyword>
<organism evidence="1 2">
    <name type="scientific">Klugiella xanthotipulae</name>
    <dbReference type="NCBI Taxonomy" id="244735"/>
    <lineage>
        <taxon>Bacteria</taxon>
        <taxon>Bacillati</taxon>
        <taxon>Actinomycetota</taxon>
        <taxon>Actinomycetes</taxon>
        <taxon>Micrococcales</taxon>
        <taxon>Microbacteriaceae</taxon>
        <taxon>Klugiella</taxon>
    </lineage>
</organism>
<proteinExistence type="predicted"/>
<name>A0A543I5J5_9MICO</name>
<keyword evidence="1" id="KW-0167">Capsid protein</keyword>
<protein>
    <submittedName>
        <fullName evidence="1">P22 coat protein Gp5</fullName>
    </submittedName>
</protein>
<reference evidence="1 2" key="1">
    <citation type="submission" date="2019-06" db="EMBL/GenBank/DDBJ databases">
        <title>Sequencing the genomes of 1000 actinobacteria strains.</title>
        <authorList>
            <person name="Klenk H.-P."/>
        </authorList>
    </citation>
    <scope>NUCLEOTIDE SEQUENCE [LARGE SCALE GENOMIC DNA]</scope>
    <source>
        <strain evidence="1 2">DSM 18031</strain>
    </source>
</reference>
<gene>
    <name evidence="1" type="ORF">FB466_0648</name>
</gene>